<organism evidence="2">
    <name type="scientific">Picea glauca</name>
    <name type="common">White spruce</name>
    <name type="synonym">Pinus glauca</name>
    <dbReference type="NCBI Taxonomy" id="3330"/>
    <lineage>
        <taxon>Eukaryota</taxon>
        <taxon>Viridiplantae</taxon>
        <taxon>Streptophyta</taxon>
        <taxon>Embryophyta</taxon>
        <taxon>Tracheophyta</taxon>
        <taxon>Spermatophyta</taxon>
        <taxon>Pinopsida</taxon>
        <taxon>Pinidae</taxon>
        <taxon>Conifers I</taxon>
        <taxon>Pinales</taxon>
        <taxon>Pinaceae</taxon>
        <taxon>Picea</taxon>
    </lineage>
</organism>
<sequence>MRGEFNRKQRRKLIQLGGDATTKEAGATDADGAKGYPDAAKKQSILSPVPARLLIAMTLPVSI</sequence>
<accession>A0A124GNV7</accession>
<dbReference type="EMBL" id="LKAM01000002">
    <property type="protein sequence ID" value="KUM50002.1"/>
    <property type="molecule type" value="Genomic_DNA"/>
</dbReference>
<evidence type="ECO:0000313" key="2">
    <source>
        <dbReference type="EMBL" id="KUM50002.1"/>
    </source>
</evidence>
<protein>
    <submittedName>
        <fullName evidence="2">Uncharacterized protein</fullName>
    </submittedName>
</protein>
<keyword evidence="2" id="KW-0496">Mitochondrion</keyword>
<reference evidence="2" key="1">
    <citation type="journal article" date="2015" name="Genome Biol. Evol.">
        <title>Organellar Genomes of White Spruce (Picea glauca): Assembly and Annotation.</title>
        <authorList>
            <person name="Jackman S.D."/>
            <person name="Warren R.L."/>
            <person name="Gibb E.A."/>
            <person name="Vandervalk B.P."/>
            <person name="Mohamadi H."/>
            <person name="Chu J."/>
            <person name="Raymond A."/>
            <person name="Pleasance S."/>
            <person name="Coope R."/>
            <person name="Wildung M.R."/>
            <person name="Ritland C.E."/>
            <person name="Bousquet J."/>
            <person name="Jones S.J."/>
            <person name="Bohlmann J."/>
            <person name="Birol I."/>
        </authorList>
    </citation>
    <scope>NUCLEOTIDE SEQUENCE [LARGE SCALE GENOMIC DNA]</scope>
    <source>
        <tissue evidence="2">Flushing bud</tissue>
    </source>
</reference>
<geneLocation type="mitochondrion" evidence="2"/>
<gene>
    <name evidence="2" type="ORF">ABT39_MTgene3230</name>
</gene>
<evidence type="ECO:0000256" key="1">
    <source>
        <dbReference type="SAM" id="MobiDB-lite"/>
    </source>
</evidence>
<comment type="caution">
    <text evidence="2">The sequence shown here is derived from an EMBL/GenBank/DDBJ whole genome shotgun (WGS) entry which is preliminary data.</text>
</comment>
<name>A0A124GNV7_PICGL</name>
<dbReference type="AlphaFoldDB" id="A0A124GNV7"/>
<proteinExistence type="predicted"/>
<feature type="region of interest" description="Disordered" evidence="1">
    <location>
        <begin position="15"/>
        <end position="41"/>
    </location>
</feature>